<proteinExistence type="predicted"/>
<sequence>MVFMHRSGSAALKIIANIDHCASDFLDAIVLAVPRVQSLHILSFQGCLTRFVQQLTASAPILEAATFNRSFQWYSEEGGLPPSPRHVLFPTTLFSGYAPRLRDLSMSGCCPVNVPVAAFASITSLRASESFSIYDTMYFLSQAAGLVALDIGPSAFDYHLLSVGHARIIHLPNMTKLRVWLLPMMVAATAFLSALHVSHLSQLDVSISVEHMDHDLAQHVLHTLLTLLAILMKHIQEWDRLAIVFGLSHVSAEFEEPLEHSGFNSNHDSKLPLPPFIVSWSEGSDSDSDLECMLLWTLDILPLDEVTFLSIIQGYEPSGR</sequence>
<gene>
    <name evidence="1" type="ORF">EWM64_g947</name>
</gene>
<evidence type="ECO:0000313" key="2">
    <source>
        <dbReference type="Proteomes" id="UP000298061"/>
    </source>
</evidence>
<organism evidence="1 2">
    <name type="scientific">Hericium alpestre</name>
    <dbReference type="NCBI Taxonomy" id="135208"/>
    <lineage>
        <taxon>Eukaryota</taxon>
        <taxon>Fungi</taxon>
        <taxon>Dikarya</taxon>
        <taxon>Basidiomycota</taxon>
        <taxon>Agaricomycotina</taxon>
        <taxon>Agaricomycetes</taxon>
        <taxon>Russulales</taxon>
        <taxon>Hericiaceae</taxon>
        <taxon>Hericium</taxon>
    </lineage>
</organism>
<keyword evidence="2" id="KW-1185">Reference proteome</keyword>
<accession>A0A4Z0AAS3</accession>
<name>A0A4Z0AAS3_9AGAM</name>
<dbReference type="AlphaFoldDB" id="A0A4Z0AAS3"/>
<reference evidence="1 2" key="1">
    <citation type="submission" date="2019-02" db="EMBL/GenBank/DDBJ databases">
        <title>Genome sequencing of the rare red list fungi Hericium alpestre (H. flagellum).</title>
        <authorList>
            <person name="Buettner E."/>
            <person name="Kellner H."/>
        </authorList>
    </citation>
    <scope>NUCLEOTIDE SEQUENCE [LARGE SCALE GENOMIC DNA]</scope>
    <source>
        <strain evidence="1 2">DSM 108284</strain>
    </source>
</reference>
<comment type="caution">
    <text evidence="1">The sequence shown here is derived from an EMBL/GenBank/DDBJ whole genome shotgun (WGS) entry which is preliminary data.</text>
</comment>
<dbReference type="Proteomes" id="UP000298061">
    <property type="component" value="Unassembled WGS sequence"/>
</dbReference>
<dbReference type="EMBL" id="SFCI01000055">
    <property type="protein sequence ID" value="TFY83069.1"/>
    <property type="molecule type" value="Genomic_DNA"/>
</dbReference>
<evidence type="ECO:0000313" key="1">
    <source>
        <dbReference type="EMBL" id="TFY83069.1"/>
    </source>
</evidence>
<protein>
    <submittedName>
        <fullName evidence="1">Uncharacterized protein</fullName>
    </submittedName>
</protein>